<protein>
    <submittedName>
        <fullName evidence="1">Uncharacterized protein</fullName>
    </submittedName>
</protein>
<organism evidence="1 2">
    <name type="scientific">Nephila pilipes</name>
    <name type="common">Giant wood spider</name>
    <name type="synonym">Nephila maculata</name>
    <dbReference type="NCBI Taxonomy" id="299642"/>
    <lineage>
        <taxon>Eukaryota</taxon>
        <taxon>Metazoa</taxon>
        <taxon>Ecdysozoa</taxon>
        <taxon>Arthropoda</taxon>
        <taxon>Chelicerata</taxon>
        <taxon>Arachnida</taxon>
        <taxon>Araneae</taxon>
        <taxon>Araneomorphae</taxon>
        <taxon>Entelegynae</taxon>
        <taxon>Araneoidea</taxon>
        <taxon>Nephilidae</taxon>
        <taxon>Nephila</taxon>
    </lineage>
</organism>
<reference evidence="1" key="1">
    <citation type="submission" date="2020-08" db="EMBL/GenBank/DDBJ databases">
        <title>Multicomponent nature underlies the extraordinary mechanical properties of spider dragline silk.</title>
        <authorList>
            <person name="Kono N."/>
            <person name="Nakamura H."/>
            <person name="Mori M."/>
            <person name="Yoshida Y."/>
            <person name="Ohtoshi R."/>
            <person name="Malay A.D."/>
            <person name="Moran D.A.P."/>
            <person name="Tomita M."/>
            <person name="Numata K."/>
            <person name="Arakawa K."/>
        </authorList>
    </citation>
    <scope>NUCLEOTIDE SEQUENCE</scope>
</reference>
<gene>
    <name evidence="1" type="ORF">NPIL_96281</name>
</gene>
<accession>A0A8X6TPY6</accession>
<name>A0A8X6TPY6_NEPPI</name>
<proteinExistence type="predicted"/>
<dbReference type="AlphaFoldDB" id="A0A8X6TPY6"/>
<dbReference type="OrthoDB" id="6428254at2759"/>
<evidence type="ECO:0000313" key="1">
    <source>
        <dbReference type="EMBL" id="GFT43558.1"/>
    </source>
</evidence>
<keyword evidence="2" id="KW-1185">Reference proteome</keyword>
<evidence type="ECO:0000313" key="2">
    <source>
        <dbReference type="Proteomes" id="UP000887013"/>
    </source>
</evidence>
<feature type="non-terminal residue" evidence="1">
    <location>
        <position position="44"/>
    </location>
</feature>
<comment type="caution">
    <text evidence="1">The sequence shown here is derived from an EMBL/GenBank/DDBJ whole genome shotgun (WGS) entry which is preliminary data.</text>
</comment>
<dbReference type="EMBL" id="BMAW01110537">
    <property type="protein sequence ID" value="GFT43558.1"/>
    <property type="molecule type" value="Genomic_DNA"/>
</dbReference>
<dbReference type="Proteomes" id="UP000887013">
    <property type="component" value="Unassembled WGS sequence"/>
</dbReference>
<sequence length="44" mass="5053">MFDPGRILQVVQTVVVPEKINAVRELIKQDRHVTYCEIEASLTL</sequence>